<reference evidence="5" key="1">
    <citation type="submission" date="2017-02" db="EMBL/GenBank/DDBJ databases">
        <authorList>
            <person name="Varghese N."/>
            <person name="Submissions S."/>
        </authorList>
    </citation>
    <scope>NUCLEOTIDE SEQUENCE [LARGE SCALE GENOMIC DNA]</scope>
    <source>
        <strain evidence="5">ATCC BAA-34</strain>
    </source>
</reference>
<dbReference type="GO" id="GO:1902201">
    <property type="term" value="P:negative regulation of bacterial-type flagellum-dependent cell motility"/>
    <property type="evidence" value="ECO:0007669"/>
    <property type="project" value="TreeGrafter"/>
</dbReference>
<feature type="domain" description="GGDEF" evidence="3">
    <location>
        <begin position="106"/>
        <end position="237"/>
    </location>
</feature>
<evidence type="ECO:0000259" key="3">
    <source>
        <dbReference type="PROSITE" id="PS50887"/>
    </source>
</evidence>
<dbReference type="InterPro" id="IPR050469">
    <property type="entry name" value="Diguanylate_Cyclase"/>
</dbReference>
<dbReference type="EC" id="2.7.7.65" evidence="1"/>
<keyword evidence="5" id="KW-1185">Reference proteome</keyword>
<dbReference type="EMBL" id="FUWR01000019">
    <property type="protein sequence ID" value="SKA13811.1"/>
    <property type="molecule type" value="Genomic_DNA"/>
</dbReference>
<dbReference type="Pfam" id="PF00990">
    <property type="entry name" value="GGDEF"/>
    <property type="match status" value="1"/>
</dbReference>
<dbReference type="InterPro" id="IPR000160">
    <property type="entry name" value="GGDEF_dom"/>
</dbReference>
<dbReference type="Proteomes" id="UP000190102">
    <property type="component" value="Unassembled WGS sequence"/>
</dbReference>
<evidence type="ECO:0000256" key="1">
    <source>
        <dbReference type="ARBA" id="ARBA00012528"/>
    </source>
</evidence>
<evidence type="ECO:0000256" key="2">
    <source>
        <dbReference type="ARBA" id="ARBA00034247"/>
    </source>
</evidence>
<gene>
    <name evidence="4" type="ORF">SAMN02745119_02809</name>
</gene>
<dbReference type="Gene3D" id="3.30.70.270">
    <property type="match status" value="1"/>
</dbReference>
<dbReference type="FunFam" id="3.30.70.270:FF:000001">
    <property type="entry name" value="Diguanylate cyclase domain protein"/>
    <property type="match status" value="1"/>
</dbReference>
<dbReference type="AlphaFoldDB" id="A0A1T4RDW8"/>
<dbReference type="GO" id="GO:0005886">
    <property type="term" value="C:plasma membrane"/>
    <property type="evidence" value="ECO:0007669"/>
    <property type="project" value="TreeGrafter"/>
</dbReference>
<sequence>MATDRDLIDSLEALESDRFQQLMADNRFKDNPLLPEFQQLHELYRTLAQRSERMIKEKAYLQTQLANMNRSLDLATRIDPMTGLANRRAIMEMIEQEFSRASRHQRFASIIMADLDYFKKVNDTHGFNTGDDVLVEVSRVLRGCLRNEDICSRWGGEEFLVLLPETQLDGALAVANKIRESVAMTEFKVNRPGIQLTISLGVCEYKPEQNIFEAISRADQALFQAKLGGRNRAIVAA</sequence>
<organism evidence="4 5">
    <name type="scientific">Trichlorobacter thiogenes</name>
    <dbReference type="NCBI Taxonomy" id="115783"/>
    <lineage>
        <taxon>Bacteria</taxon>
        <taxon>Pseudomonadati</taxon>
        <taxon>Thermodesulfobacteriota</taxon>
        <taxon>Desulfuromonadia</taxon>
        <taxon>Geobacterales</taxon>
        <taxon>Geobacteraceae</taxon>
        <taxon>Trichlorobacter</taxon>
    </lineage>
</organism>
<dbReference type="RefSeq" id="WP_078791035.1">
    <property type="nucleotide sequence ID" value="NZ_FUWR01000019.1"/>
</dbReference>
<dbReference type="CDD" id="cd01949">
    <property type="entry name" value="GGDEF"/>
    <property type="match status" value="1"/>
</dbReference>
<evidence type="ECO:0000313" key="4">
    <source>
        <dbReference type="EMBL" id="SKA13811.1"/>
    </source>
</evidence>
<dbReference type="InterPro" id="IPR043128">
    <property type="entry name" value="Rev_trsase/Diguanyl_cyclase"/>
</dbReference>
<dbReference type="OrthoDB" id="9778432at2"/>
<dbReference type="GO" id="GO:0043709">
    <property type="term" value="P:cell adhesion involved in single-species biofilm formation"/>
    <property type="evidence" value="ECO:0007669"/>
    <property type="project" value="TreeGrafter"/>
</dbReference>
<protein>
    <recommendedName>
        <fullName evidence="1">diguanylate cyclase</fullName>
        <ecNumber evidence="1">2.7.7.65</ecNumber>
    </recommendedName>
</protein>
<dbReference type="PANTHER" id="PTHR45138">
    <property type="entry name" value="REGULATORY COMPONENTS OF SENSORY TRANSDUCTION SYSTEM"/>
    <property type="match status" value="1"/>
</dbReference>
<dbReference type="STRING" id="115783.SAMN02745119_02809"/>
<name>A0A1T4RDW8_9BACT</name>
<dbReference type="NCBIfam" id="TIGR00254">
    <property type="entry name" value="GGDEF"/>
    <property type="match status" value="1"/>
</dbReference>
<dbReference type="SUPFAM" id="SSF55073">
    <property type="entry name" value="Nucleotide cyclase"/>
    <property type="match status" value="1"/>
</dbReference>
<dbReference type="InterPro" id="IPR029787">
    <property type="entry name" value="Nucleotide_cyclase"/>
</dbReference>
<proteinExistence type="predicted"/>
<evidence type="ECO:0000313" key="5">
    <source>
        <dbReference type="Proteomes" id="UP000190102"/>
    </source>
</evidence>
<dbReference type="GO" id="GO:0052621">
    <property type="term" value="F:diguanylate cyclase activity"/>
    <property type="evidence" value="ECO:0007669"/>
    <property type="project" value="UniProtKB-EC"/>
</dbReference>
<dbReference type="SMART" id="SM00267">
    <property type="entry name" value="GGDEF"/>
    <property type="match status" value="1"/>
</dbReference>
<dbReference type="PROSITE" id="PS50887">
    <property type="entry name" value="GGDEF"/>
    <property type="match status" value="1"/>
</dbReference>
<comment type="catalytic activity">
    <reaction evidence="2">
        <text>2 GTP = 3',3'-c-di-GMP + 2 diphosphate</text>
        <dbReference type="Rhea" id="RHEA:24898"/>
        <dbReference type="ChEBI" id="CHEBI:33019"/>
        <dbReference type="ChEBI" id="CHEBI:37565"/>
        <dbReference type="ChEBI" id="CHEBI:58805"/>
        <dbReference type="EC" id="2.7.7.65"/>
    </reaction>
</comment>
<dbReference type="PANTHER" id="PTHR45138:SF9">
    <property type="entry name" value="DIGUANYLATE CYCLASE DGCM-RELATED"/>
    <property type="match status" value="1"/>
</dbReference>
<accession>A0A1T4RDW8</accession>